<organism evidence="1 2">
    <name type="scientific">Solanum verrucosum</name>
    <dbReference type="NCBI Taxonomy" id="315347"/>
    <lineage>
        <taxon>Eukaryota</taxon>
        <taxon>Viridiplantae</taxon>
        <taxon>Streptophyta</taxon>
        <taxon>Embryophyta</taxon>
        <taxon>Tracheophyta</taxon>
        <taxon>Spermatophyta</taxon>
        <taxon>Magnoliopsida</taxon>
        <taxon>eudicotyledons</taxon>
        <taxon>Gunneridae</taxon>
        <taxon>Pentapetalae</taxon>
        <taxon>asterids</taxon>
        <taxon>lamiids</taxon>
        <taxon>Solanales</taxon>
        <taxon>Solanaceae</taxon>
        <taxon>Solanoideae</taxon>
        <taxon>Solaneae</taxon>
        <taxon>Solanum</taxon>
    </lineage>
</organism>
<dbReference type="AlphaFoldDB" id="A0AAF0USF2"/>
<sequence>MNGAMRFGKKCKLSPRFIGPFNILGFVGKGSDSRIGILEFCWILRMILGLDDGSRRPQIPVLKVPLRLERRVLLIFLCASMYKIMNKSRGSFRVLYMGEDPAFMESQLHSREVKTLTFVFSEYMSRSWRSNS</sequence>
<gene>
    <name evidence="1" type="ORF">MTR67_043676</name>
</gene>
<evidence type="ECO:0000313" key="2">
    <source>
        <dbReference type="Proteomes" id="UP001234989"/>
    </source>
</evidence>
<keyword evidence="2" id="KW-1185">Reference proteome</keyword>
<reference evidence="1" key="1">
    <citation type="submission" date="2023-08" db="EMBL/GenBank/DDBJ databases">
        <title>A de novo genome assembly of Solanum verrucosum Schlechtendal, a Mexican diploid species geographically isolated from the other diploid A-genome species in potato relatives.</title>
        <authorList>
            <person name="Hosaka K."/>
        </authorList>
    </citation>
    <scope>NUCLEOTIDE SEQUENCE</scope>
    <source>
        <tissue evidence="1">Young leaves</tissue>
    </source>
</reference>
<protein>
    <submittedName>
        <fullName evidence="1">Uncharacterized protein</fullName>
    </submittedName>
</protein>
<accession>A0AAF0USF2</accession>
<name>A0AAF0USF2_SOLVR</name>
<dbReference type="EMBL" id="CP133621">
    <property type="protein sequence ID" value="WMV50291.1"/>
    <property type="molecule type" value="Genomic_DNA"/>
</dbReference>
<evidence type="ECO:0000313" key="1">
    <source>
        <dbReference type="EMBL" id="WMV50291.1"/>
    </source>
</evidence>
<dbReference type="Proteomes" id="UP001234989">
    <property type="component" value="Chromosome 10"/>
</dbReference>
<proteinExistence type="predicted"/>